<proteinExistence type="predicted"/>
<name>A0A829D794_LEPIR</name>
<evidence type="ECO:0000313" key="3">
    <source>
        <dbReference type="Proteomes" id="UP000012329"/>
    </source>
</evidence>
<feature type="compositionally biased region" description="Basic residues" evidence="1">
    <location>
        <begin position="179"/>
        <end position="188"/>
    </location>
</feature>
<gene>
    <name evidence="2" type="ORF">LEP1GSC029_1086</name>
</gene>
<evidence type="ECO:0000313" key="2">
    <source>
        <dbReference type="EMBL" id="EMY04231.1"/>
    </source>
</evidence>
<organism evidence="2 3">
    <name type="scientific">Leptospira interrogans str. 2002000626</name>
    <dbReference type="NCBI Taxonomy" id="996803"/>
    <lineage>
        <taxon>Bacteria</taxon>
        <taxon>Pseudomonadati</taxon>
        <taxon>Spirochaetota</taxon>
        <taxon>Spirochaetia</taxon>
        <taxon>Leptospirales</taxon>
        <taxon>Leptospiraceae</taxon>
        <taxon>Leptospira</taxon>
    </lineage>
</organism>
<sequence length="200" mass="23584">MDTRKSELNPELFDMMKQGKLSAGKILNLIALKELVDRFAVTPFIEKDKLEQIKEKTGVEPDILTWGDYFQTEIASRYFEKSEFEFKKILETIRFDLISAHLIFSGKPEYFQDSIRGQALISKSIDSTFWTLEDEEAIHLETLLEYYTQMGIGEKPLTISDRIWYESFELEKKQFNGIHRPRHNRSGFRKQNPDFKLQQS</sequence>
<reference evidence="2 3" key="1">
    <citation type="submission" date="2013-02" db="EMBL/GenBank/DDBJ databases">
        <authorList>
            <person name="Harkins D.M."/>
            <person name="Durkin A.S."/>
            <person name="Brinkac L.M."/>
            <person name="Haft D.H."/>
            <person name="Selengut J.D."/>
            <person name="Sanka R."/>
            <person name="DePew J."/>
            <person name="Purushe J."/>
            <person name="Whelen A.C."/>
            <person name="Vinetz J.M."/>
            <person name="Sutton G.G."/>
            <person name="Nierman W.C."/>
            <person name="Fouts D.E."/>
        </authorList>
    </citation>
    <scope>NUCLEOTIDE SEQUENCE [LARGE SCALE GENOMIC DNA]</scope>
    <source>
        <strain evidence="2 3">2002000626</strain>
    </source>
</reference>
<dbReference type="AlphaFoldDB" id="A0A829D794"/>
<feature type="region of interest" description="Disordered" evidence="1">
    <location>
        <begin position="179"/>
        <end position="200"/>
    </location>
</feature>
<evidence type="ECO:0000256" key="1">
    <source>
        <dbReference type="SAM" id="MobiDB-lite"/>
    </source>
</evidence>
<accession>A0A829D794</accession>
<dbReference type="EMBL" id="AFJL02000149">
    <property type="protein sequence ID" value="EMY04231.1"/>
    <property type="molecule type" value="Genomic_DNA"/>
</dbReference>
<comment type="caution">
    <text evidence="2">The sequence shown here is derived from an EMBL/GenBank/DDBJ whole genome shotgun (WGS) entry which is preliminary data.</text>
</comment>
<dbReference type="Proteomes" id="UP000012329">
    <property type="component" value="Unassembled WGS sequence"/>
</dbReference>
<protein>
    <submittedName>
        <fullName evidence="2">Uncharacterized protein</fullName>
    </submittedName>
</protein>